<dbReference type="EMBL" id="FNNO01000001">
    <property type="protein sequence ID" value="SDW03637.1"/>
    <property type="molecule type" value="Genomic_DNA"/>
</dbReference>
<protein>
    <submittedName>
        <fullName evidence="1">Thiol:disulfide interchange protein DsbD</fullName>
    </submittedName>
</protein>
<accession>A0A8X8ICF0</accession>
<keyword evidence="2" id="KW-1185">Reference proteome</keyword>
<gene>
    <name evidence="1" type="ORF">SAMN05444410_10179</name>
</gene>
<reference evidence="1 2" key="1">
    <citation type="submission" date="2016-10" db="EMBL/GenBank/DDBJ databases">
        <authorList>
            <person name="Varghese N."/>
            <person name="Submissions S."/>
        </authorList>
    </citation>
    <scope>NUCLEOTIDE SEQUENCE [LARGE SCALE GENOMIC DNA]</scope>
    <source>
        <strain evidence="1 2">DSM 25353</strain>
    </source>
</reference>
<name>A0A8X8ICF0_9BACT</name>
<evidence type="ECO:0000313" key="2">
    <source>
        <dbReference type="Proteomes" id="UP000198711"/>
    </source>
</evidence>
<dbReference type="RefSeq" id="WP_092721275.1">
    <property type="nucleotide sequence ID" value="NZ_FNNO01000001.1"/>
</dbReference>
<sequence>MKKWSLFMFIILLHLGLRAQNPVSWKYSVAKKEDQTYEIHLIAVLEEGWHAYSQTQPATAVPMPTKISFNKNPLVQLVGKVKEVGNMEKNKNESLKTEDWRYAGRVDFVQLVHVKGNAKTNLSGTIVYMVCTNELCLPPTSVKFNLILKP</sequence>
<evidence type="ECO:0000313" key="1">
    <source>
        <dbReference type="EMBL" id="SDW03637.1"/>
    </source>
</evidence>
<comment type="caution">
    <text evidence="1">The sequence shown here is derived from an EMBL/GenBank/DDBJ whole genome shotgun (WGS) entry which is preliminary data.</text>
</comment>
<proteinExistence type="predicted"/>
<dbReference type="AlphaFoldDB" id="A0A8X8ICF0"/>
<organism evidence="1 2">
    <name type="scientific">Hydrobacter penzbergensis</name>
    <dbReference type="NCBI Taxonomy" id="1235997"/>
    <lineage>
        <taxon>Bacteria</taxon>
        <taxon>Pseudomonadati</taxon>
        <taxon>Bacteroidota</taxon>
        <taxon>Chitinophagia</taxon>
        <taxon>Chitinophagales</taxon>
        <taxon>Chitinophagaceae</taxon>
        <taxon>Hydrobacter</taxon>
    </lineage>
</organism>
<dbReference type="Proteomes" id="UP000198711">
    <property type="component" value="Unassembled WGS sequence"/>
</dbReference>